<dbReference type="PhylomeDB" id="A0A1B0GEG5"/>
<feature type="compositionally biased region" description="Low complexity" evidence="11">
    <location>
        <begin position="1424"/>
        <end position="1438"/>
    </location>
</feature>
<keyword evidence="7 10" id="KW-0862">Zinc</keyword>
<dbReference type="EMBL" id="CCAG010012254">
    <property type="status" value="NOT_ANNOTATED_CDS"/>
    <property type="molecule type" value="Genomic_DNA"/>
</dbReference>
<dbReference type="STRING" id="37546.A0A1B0GEG5"/>
<dbReference type="PROSITE" id="PS51157">
    <property type="entry name" value="ZF_UBR"/>
    <property type="match status" value="1"/>
</dbReference>
<evidence type="ECO:0000313" key="15">
    <source>
        <dbReference type="Proteomes" id="UP000092444"/>
    </source>
</evidence>
<organism evidence="14 15">
    <name type="scientific">Glossina morsitans morsitans</name>
    <name type="common">Savannah tsetse fly</name>
    <dbReference type="NCBI Taxonomy" id="37546"/>
    <lineage>
        <taxon>Eukaryota</taxon>
        <taxon>Metazoa</taxon>
        <taxon>Ecdysozoa</taxon>
        <taxon>Arthropoda</taxon>
        <taxon>Hexapoda</taxon>
        <taxon>Insecta</taxon>
        <taxon>Pterygota</taxon>
        <taxon>Neoptera</taxon>
        <taxon>Endopterygota</taxon>
        <taxon>Diptera</taxon>
        <taxon>Brachycera</taxon>
        <taxon>Muscomorpha</taxon>
        <taxon>Hippoboscoidea</taxon>
        <taxon>Glossinidae</taxon>
        <taxon>Glossina</taxon>
    </lineage>
</organism>
<keyword evidence="12" id="KW-0812">Transmembrane</keyword>
<dbReference type="Pfam" id="PF02207">
    <property type="entry name" value="zf-UBR"/>
    <property type="match status" value="1"/>
</dbReference>
<feature type="transmembrane region" description="Helical" evidence="12">
    <location>
        <begin position="2316"/>
        <end position="2332"/>
    </location>
</feature>
<evidence type="ECO:0000256" key="5">
    <source>
        <dbReference type="ARBA" id="ARBA00022771"/>
    </source>
</evidence>
<dbReference type="InterPro" id="IPR003126">
    <property type="entry name" value="Znf_UBR"/>
</dbReference>
<dbReference type="Pfam" id="PF18995">
    <property type="entry name" value="PRT6_C"/>
    <property type="match status" value="1"/>
</dbReference>
<dbReference type="GO" id="GO:0061630">
    <property type="term" value="F:ubiquitin protein ligase activity"/>
    <property type="evidence" value="ECO:0007669"/>
    <property type="project" value="UniProtKB-UniRule"/>
</dbReference>
<comment type="similarity">
    <text evidence="8 10">Belongs to the E3 ubiquitin-protein ligase UBR1-like family.</text>
</comment>
<evidence type="ECO:0000256" key="10">
    <source>
        <dbReference type="RuleBase" id="RU366018"/>
    </source>
</evidence>
<feature type="region of interest" description="Disordered" evidence="11">
    <location>
        <begin position="1423"/>
        <end position="1451"/>
    </location>
</feature>
<reference evidence="14" key="1">
    <citation type="submission" date="2020-05" db="UniProtKB">
        <authorList>
            <consortium name="EnsemblMetazoa"/>
        </authorList>
    </citation>
    <scope>IDENTIFICATION</scope>
    <source>
        <strain evidence="14">Yale</strain>
    </source>
</reference>
<proteinExistence type="inferred from homology"/>
<dbReference type="FunFam" id="2.10.110.30:FF:000002">
    <property type="entry name" value="Putative e3 ubiquitin-protein ligase ubr3"/>
    <property type="match status" value="1"/>
</dbReference>
<feature type="transmembrane region" description="Helical" evidence="12">
    <location>
        <begin position="2292"/>
        <end position="2310"/>
    </location>
</feature>
<keyword evidence="4 10" id="KW-0479">Metal-binding</keyword>
<dbReference type="PANTHER" id="PTHR21497">
    <property type="entry name" value="UBIQUITIN LIGASE E3 ALPHA-RELATED"/>
    <property type="match status" value="1"/>
</dbReference>
<keyword evidence="12" id="KW-0472">Membrane</keyword>
<keyword evidence="6 10" id="KW-0833">Ubl conjugation pathway</keyword>
<feature type="compositionally biased region" description="Low complexity" evidence="11">
    <location>
        <begin position="128"/>
        <end position="137"/>
    </location>
</feature>
<feature type="zinc finger region" description="UBR-type" evidence="9">
    <location>
        <begin position="291"/>
        <end position="362"/>
    </location>
</feature>
<dbReference type="UniPathway" id="UPA00143"/>
<keyword evidence="5 10" id="KW-0863">Zinc-finger</keyword>
<evidence type="ECO:0000256" key="1">
    <source>
        <dbReference type="ARBA" id="ARBA00000900"/>
    </source>
</evidence>
<evidence type="ECO:0000256" key="4">
    <source>
        <dbReference type="ARBA" id="ARBA00022723"/>
    </source>
</evidence>
<dbReference type="InterPro" id="IPR055194">
    <property type="entry name" value="UBR1-like_WH"/>
</dbReference>
<dbReference type="PANTHER" id="PTHR21497:SF39">
    <property type="entry name" value="E3 UBIQUITIN-PROTEIN LIGASE UBR3"/>
    <property type="match status" value="1"/>
</dbReference>
<dbReference type="SUPFAM" id="SSF57850">
    <property type="entry name" value="RING/U-box"/>
    <property type="match status" value="1"/>
</dbReference>
<dbReference type="GO" id="GO:0008270">
    <property type="term" value="F:zinc ion binding"/>
    <property type="evidence" value="ECO:0007669"/>
    <property type="project" value="UniProtKB-UniRule"/>
</dbReference>
<evidence type="ECO:0000313" key="14">
    <source>
        <dbReference type="EnsemblMetazoa" id="GMOY011689-PA"/>
    </source>
</evidence>
<dbReference type="CDD" id="cd19673">
    <property type="entry name" value="UBR-box_UBR3"/>
    <property type="match status" value="1"/>
</dbReference>
<dbReference type="EC" id="2.3.2.27" evidence="10"/>
<dbReference type="Proteomes" id="UP000092444">
    <property type="component" value="Unassembled WGS sequence"/>
</dbReference>
<name>A0A1B0GEG5_GLOMM</name>
<sequence>MDEDENNLANSDMNNDDDDDDTDVDDFDDDLLAGVEVAMAAATAASLVESDVEIITSPSNLSISSATVNNVISATAGDVSDMRAVGGSISESASSEPTSRTTVDLPSSLLELRELEPVTSREGNDNEALASTSSMASTSTGISSSLGYTSLTSAASVTASSSNISVGLNNANTKLNFYRNLSRSTKTTPDSSSEAAVDGASSSCSGGAKPSFCFGTSSSSLRTRKEVAAFINAECCRGGPTPDLNSIMDTLFNPSTLIDNPDNIEWIRWLIAGGRTPQEFVKIVRSYDNHAKCGLVWVPHVVAYRCRTCGISPCMSICRDCFKKGNHTNHDFNMFLSQAGGACDCGDTSVMKAEGFCSDHGINNRVNKEPVPANLLAVAEAIMPKLLFRLLQHFREHSDATSQTFNLAAHLCEEFTNMLIDLNNMGEIMRKVMTRALISKEVYSCNDVSTLSSRHTKVLRRNREKYEEAVNRFPRPEPPDDYKDLPALGAKLEHTTLLEEFIFWTFKFEFPQNLVCFLLNMLPDQDYKEHLTRTFVMHYSRIPSVLEMSRDPDTLSNRVVHMSVQLFSNESLALKMVKELSLLHVMIISLRLMMSKILIQNTLHDPAKNFHFVIDCTRQVMKDHCYWPLVSDFNNVLSHESVALVFLRDDNLIDMWFQFLSMLQGMNVNVRETASHVEFEPNSYYAAFSCELEASAYPMWSIISHLQDGKHAHLAKKIINDCVTTLHEWLDAIYYQEPKISQEEMLQASFHFPLHRYLAAFVCQAVTKMGMSLSEVLPTRSYILPLLMMHPLRVQSFFYEILAGIWVRNGLQIKGQAMTYIQANFCNSMADMDLFFLQICATNMAQSFFLQHAIDMFGVSQWLELAPLKQPQKVDQTSMLEGFLTFLATLVTSRTNLGNDEATQCIIEISALLATENKTHSQLLELMPERSGNVHTKNFETFLKQLSVYKAPSAGSDNLEQGLFTPIDEVWEQYYDPLHVLLRAVHRRDFQSSLDRFTNYVKSKNKMPVSGNLWPPFRLPRPVGPAFSDPCRILGSRVFHSTILSILHRAVYSRDVSEHLLALAIFLLEVAIETSEETKFSCNDKAAVVECEDKHKPCYPYGMRREPPKLFKCYPTDNLSCNLRHVVSKISLKSQDPKVTPAHFRSNPFYSDIEYIVPDGSDAAMNMSTTWEYEEMARNLSVVRSNPSPNATSTAIVPMRLQNMEVALPPDLSVVPETGLVIRQDSQDDDSLRETNNALENVGSTPAVEFRFSLQPITLPETGMEVALPDNANMSGNNSARLANQHQPHNQRQQQNEMFSPTNSSSMGMLMPFPRVQPVSLLPSSNRDIVPSNPMVPGVTAIGHIGTRRPYENINRKRTVDNAIDSPKDEVPIEESILSLLLKLHSQLSGTLDSFSLTDGDEEYIYDEEHTATQNMDIDYDEGASTSSAAASSQSSTQFPKRRQIKVSDSRIGDGPHFIGNLLRKIAKHDELCAENIDEIRQRLWPNQREKQAEQKAREAKEKEERRKRARERQMKMMQEFANKQKEFMQTAAANNMDTGIDDEDEIYEEQPREKEYDCIICNCTSASTESNPIGLVVLVESSGIVGHRRRSPERLPLPLCSDDEERLKHSSRLANEFNRRTELLSLKYGEESWYLSNNMAYENGVHVQSCGHHVHLSCLDAYLKTLYATQRQHLHELGEFYCPVCRQLSNSVLPLSPQLDRPTPMVRSGVQSFEQLVAELTNLIKENEKPPQTSTKLSEAMGRAMKDMTNITHGKMKRVPPTFRSLFIFVTSIARTNLESEIIQRGGSLCSINATRYKPKRECIVPLLHVLSVHVRVLAEWPLWSSWASLAGMAVTETAPAPAHCREVIPSLLADPIALLLKFILLAPLHLDQEFFTCMVKVMYNLLYYQIIVQLCVSLNDLECDYIMSHFNVTPSAEQSPASSRRSSALPTLPTNISYLGRSMALVLKHTNRLSHLRRESIPSTSAAASATFSNTSLNISPSSSNNSVCNVYVNLKSMEMQLQTLCLPFLRIAALLRQHLYRHDMPEISAPGLEFVRLLYYLELVTDSMDWDCFNASKGLCFIRGTEESLPKYWCEQLMNIRPPLDTIGELVMINQHVAWQQPKLLELPREYERLFTYYHERPCLNCYKVPKESSICLLCGTIVCLKQNCCVEKDCCEAVRHTIICGGGIGIFLVVTSTYIIVIRGRRACLWGSLYLDDFDEEDRDLKRGKPLYLSQDRFSLLEAQWLSHKFAHTKQTWKNKKQKTINSNYNYLEHAKKDLKYLIKMKIYIQLNKQSKCIGKKLSHKKRVQYGLCVACYIFPFLAYVLFTYNIYIIYIYIYIYIFIFIYIF</sequence>
<feature type="region of interest" description="Disordered" evidence="11">
    <location>
        <begin position="1488"/>
        <end position="1508"/>
    </location>
</feature>
<feature type="region of interest" description="Disordered" evidence="11">
    <location>
        <begin position="183"/>
        <end position="206"/>
    </location>
</feature>
<dbReference type="Pfam" id="PF22960">
    <property type="entry name" value="WHD_UBR1"/>
    <property type="match status" value="1"/>
</dbReference>
<comment type="function">
    <text evidence="10">Ubiquitin ligase protein which is a component of the N-end rule pathway. Recognizes and binds to proteins bearing specific N-terminal residues that are destabilizing according to the N-end rule, leading to their ubiquitination and subsequent degradation.</text>
</comment>
<dbReference type="InterPro" id="IPR039164">
    <property type="entry name" value="UBR1-like"/>
</dbReference>
<feature type="compositionally biased region" description="Polar residues" evidence="11">
    <location>
        <begin position="183"/>
        <end position="205"/>
    </location>
</feature>
<feature type="domain" description="UBR-type" evidence="13">
    <location>
        <begin position="291"/>
        <end position="362"/>
    </location>
</feature>
<feature type="region of interest" description="Disordered" evidence="11">
    <location>
        <begin position="1275"/>
        <end position="1301"/>
    </location>
</feature>
<keyword evidence="12" id="KW-1133">Transmembrane helix</keyword>
<comment type="pathway">
    <text evidence="2 10">Protein modification; protein ubiquitination.</text>
</comment>
<keyword evidence="15" id="KW-1185">Reference proteome</keyword>
<feature type="compositionally biased region" description="Acidic residues" evidence="11">
    <location>
        <begin position="14"/>
        <end position="28"/>
    </location>
</feature>
<evidence type="ECO:0000256" key="2">
    <source>
        <dbReference type="ARBA" id="ARBA00004906"/>
    </source>
</evidence>
<dbReference type="SMART" id="SM00396">
    <property type="entry name" value="ZnF_UBR1"/>
    <property type="match status" value="1"/>
</dbReference>
<evidence type="ECO:0000256" key="11">
    <source>
        <dbReference type="SAM" id="MobiDB-lite"/>
    </source>
</evidence>
<dbReference type="GO" id="GO:0005737">
    <property type="term" value="C:cytoplasm"/>
    <property type="evidence" value="ECO:0007669"/>
    <property type="project" value="TreeGrafter"/>
</dbReference>
<evidence type="ECO:0000256" key="6">
    <source>
        <dbReference type="ARBA" id="ARBA00022786"/>
    </source>
</evidence>
<comment type="catalytic activity">
    <reaction evidence="1 10">
        <text>S-ubiquitinyl-[E2 ubiquitin-conjugating enzyme]-L-cysteine + [acceptor protein]-L-lysine = [E2 ubiquitin-conjugating enzyme]-L-cysteine + N(6)-ubiquitinyl-[acceptor protein]-L-lysine.</text>
        <dbReference type="EC" id="2.3.2.27"/>
    </reaction>
</comment>
<evidence type="ECO:0000256" key="8">
    <source>
        <dbReference type="ARBA" id="ARBA00046341"/>
    </source>
</evidence>
<protein>
    <recommendedName>
        <fullName evidence="10">E3 ubiquitin-protein ligase</fullName>
        <ecNumber evidence="10">2.3.2.27</ecNumber>
    </recommendedName>
</protein>
<dbReference type="InterPro" id="IPR044046">
    <property type="entry name" value="E3_ligase_UBR-like_C"/>
</dbReference>
<feature type="transmembrane region" description="Helical" evidence="12">
    <location>
        <begin position="2161"/>
        <end position="2185"/>
    </location>
</feature>
<dbReference type="Gene3D" id="2.10.110.30">
    <property type="match status" value="1"/>
</dbReference>
<accession>A0A1B0GEG5</accession>
<dbReference type="EnsemblMetazoa" id="GMOY011689-RA">
    <property type="protein sequence ID" value="GMOY011689-PA"/>
    <property type="gene ID" value="GMOY011689"/>
</dbReference>
<dbReference type="VEuPathDB" id="VectorBase:GMOY011689"/>
<evidence type="ECO:0000256" key="12">
    <source>
        <dbReference type="SAM" id="Phobius"/>
    </source>
</evidence>
<evidence type="ECO:0000256" key="9">
    <source>
        <dbReference type="PROSITE-ProRule" id="PRU00508"/>
    </source>
</evidence>
<evidence type="ECO:0000256" key="3">
    <source>
        <dbReference type="ARBA" id="ARBA00022679"/>
    </source>
</evidence>
<dbReference type="GO" id="GO:0000151">
    <property type="term" value="C:ubiquitin ligase complex"/>
    <property type="evidence" value="ECO:0007669"/>
    <property type="project" value="TreeGrafter"/>
</dbReference>
<dbReference type="GO" id="GO:0016567">
    <property type="term" value="P:protein ubiquitination"/>
    <property type="evidence" value="ECO:0007669"/>
    <property type="project" value="UniProtKB-UniRule"/>
</dbReference>
<evidence type="ECO:0000256" key="7">
    <source>
        <dbReference type="ARBA" id="ARBA00022833"/>
    </source>
</evidence>
<evidence type="ECO:0000259" key="13">
    <source>
        <dbReference type="PROSITE" id="PS51157"/>
    </source>
</evidence>
<feature type="region of interest" description="Disordered" evidence="11">
    <location>
        <begin position="116"/>
        <end position="137"/>
    </location>
</feature>
<feature type="compositionally biased region" description="Low complexity" evidence="11">
    <location>
        <begin position="1284"/>
        <end position="1296"/>
    </location>
</feature>
<keyword evidence="3 10" id="KW-0808">Transferase</keyword>
<dbReference type="GO" id="GO:0071596">
    <property type="term" value="P:ubiquitin-dependent protein catabolic process via the N-end rule pathway"/>
    <property type="evidence" value="ECO:0007669"/>
    <property type="project" value="UniProtKB-UniRule"/>
</dbReference>
<feature type="region of interest" description="Disordered" evidence="11">
    <location>
        <begin position="1"/>
        <end position="28"/>
    </location>
</feature>